<feature type="compositionally biased region" description="Low complexity" evidence="1">
    <location>
        <begin position="491"/>
        <end position="505"/>
    </location>
</feature>
<dbReference type="GO" id="GO:0005979">
    <property type="term" value="P:regulation of glycogen biosynthetic process"/>
    <property type="evidence" value="ECO:0007669"/>
    <property type="project" value="TreeGrafter"/>
</dbReference>
<dbReference type="Proteomes" id="UP000008536">
    <property type="component" value="Chromosome D"/>
</dbReference>
<evidence type="ECO:0000256" key="1">
    <source>
        <dbReference type="SAM" id="MobiDB-lite"/>
    </source>
</evidence>
<keyword evidence="4" id="KW-1185">Reference proteome</keyword>
<feature type="domain" description="CBM21" evidence="2">
    <location>
        <begin position="226"/>
        <end position="353"/>
    </location>
</feature>
<feature type="compositionally biased region" description="Low complexity" evidence="1">
    <location>
        <begin position="35"/>
        <end position="58"/>
    </location>
</feature>
<dbReference type="InterPro" id="IPR050782">
    <property type="entry name" value="PP1_regulatory_subunit_3"/>
</dbReference>
<dbReference type="InParanoid" id="C5DWF0"/>
<dbReference type="InterPro" id="IPR005036">
    <property type="entry name" value="CBM21_dom"/>
</dbReference>
<dbReference type="PROSITE" id="PS51159">
    <property type="entry name" value="CBM21"/>
    <property type="match status" value="1"/>
</dbReference>
<organism evidence="3 4">
    <name type="scientific">Zygosaccharomyces rouxii (strain ATCC 2623 / CBS 732 / NBRC 1130 / NCYC 568 / NRRL Y-229)</name>
    <dbReference type="NCBI Taxonomy" id="559307"/>
    <lineage>
        <taxon>Eukaryota</taxon>
        <taxon>Fungi</taxon>
        <taxon>Dikarya</taxon>
        <taxon>Ascomycota</taxon>
        <taxon>Saccharomycotina</taxon>
        <taxon>Saccharomycetes</taxon>
        <taxon>Saccharomycetales</taxon>
        <taxon>Saccharomycetaceae</taxon>
        <taxon>Zygosaccharomyces</taxon>
    </lineage>
</organism>
<feature type="region of interest" description="Disordered" evidence="1">
    <location>
        <begin position="460"/>
        <end position="505"/>
    </location>
</feature>
<evidence type="ECO:0000313" key="3">
    <source>
        <dbReference type="EMBL" id="CAR28119.1"/>
    </source>
</evidence>
<evidence type="ECO:0000259" key="2">
    <source>
        <dbReference type="PROSITE" id="PS51159"/>
    </source>
</evidence>
<dbReference type="GO" id="GO:0008157">
    <property type="term" value="F:protein phosphatase 1 binding"/>
    <property type="evidence" value="ECO:0007669"/>
    <property type="project" value="TreeGrafter"/>
</dbReference>
<dbReference type="PANTHER" id="PTHR12307">
    <property type="entry name" value="PROTEIN PHOSPHATASE 1 REGULATORY SUBUNIT"/>
    <property type="match status" value="1"/>
</dbReference>
<feature type="region of interest" description="Disordered" evidence="1">
    <location>
        <begin position="80"/>
        <end position="103"/>
    </location>
</feature>
<proteinExistence type="predicted"/>
<dbReference type="GO" id="GO:2001069">
    <property type="term" value="F:glycogen binding"/>
    <property type="evidence" value="ECO:0007669"/>
    <property type="project" value="TreeGrafter"/>
</dbReference>
<accession>C5DWF0</accession>
<dbReference type="Gene3D" id="2.60.40.2440">
    <property type="entry name" value="Carbohydrate binding type-21 domain"/>
    <property type="match status" value="1"/>
</dbReference>
<reference evidence="3 4" key="1">
    <citation type="journal article" date="2009" name="Genome Res.">
        <title>Comparative genomics of protoploid Saccharomycetaceae.</title>
        <authorList>
            <consortium name="The Genolevures Consortium"/>
            <person name="Souciet J.-L."/>
            <person name="Dujon B."/>
            <person name="Gaillardin C."/>
            <person name="Johnston M."/>
            <person name="Baret P.V."/>
            <person name="Cliften P."/>
            <person name="Sherman D.J."/>
            <person name="Weissenbach J."/>
            <person name="Westhof E."/>
            <person name="Wincker P."/>
            <person name="Jubin C."/>
            <person name="Poulain J."/>
            <person name="Barbe V."/>
            <person name="Segurens B."/>
            <person name="Artiguenave F."/>
            <person name="Anthouard V."/>
            <person name="Vacherie B."/>
            <person name="Val M.-E."/>
            <person name="Fulton R.S."/>
            <person name="Minx P."/>
            <person name="Wilson R."/>
            <person name="Durrens P."/>
            <person name="Jean G."/>
            <person name="Marck C."/>
            <person name="Martin T."/>
            <person name="Nikolski M."/>
            <person name="Rolland T."/>
            <person name="Seret M.-L."/>
            <person name="Casaregola S."/>
            <person name="Despons L."/>
            <person name="Fairhead C."/>
            <person name="Fischer G."/>
            <person name="Lafontaine I."/>
            <person name="Leh V."/>
            <person name="Lemaire M."/>
            <person name="de Montigny J."/>
            <person name="Neuveglise C."/>
            <person name="Thierry A."/>
            <person name="Blanc-Lenfle I."/>
            <person name="Bleykasten C."/>
            <person name="Diffels J."/>
            <person name="Fritsch E."/>
            <person name="Frangeul L."/>
            <person name="Goeffon A."/>
            <person name="Jauniaux N."/>
            <person name="Kachouri-Lafond R."/>
            <person name="Payen C."/>
            <person name="Potier S."/>
            <person name="Pribylova L."/>
            <person name="Ozanne C."/>
            <person name="Richard G.-F."/>
            <person name="Sacerdot C."/>
            <person name="Straub M.-L."/>
            <person name="Talla E."/>
        </authorList>
    </citation>
    <scope>NUCLEOTIDE SEQUENCE [LARGE SCALE GENOMIC DNA]</scope>
    <source>
        <strain evidence="3 4">ATCC 2623 / CBS 732 / BCRC 21506 / NBRC 1130 / NCYC 568 / NRRL Y-229</strain>
    </source>
</reference>
<dbReference type="EMBL" id="CU928176">
    <property type="protein sequence ID" value="CAR28119.1"/>
    <property type="molecule type" value="Genomic_DNA"/>
</dbReference>
<name>C5DWF0_ZYGRC</name>
<dbReference type="PANTHER" id="PTHR12307:SF51">
    <property type="entry name" value="SERINE_THREONINE-PROTEIN PHOSPHATASE 1 REGULATORY SUBUNIT GAC1-RELATED"/>
    <property type="match status" value="1"/>
</dbReference>
<feature type="region of interest" description="Disordered" evidence="1">
    <location>
        <begin position="1"/>
        <end position="61"/>
    </location>
</feature>
<dbReference type="STRING" id="559307.C5DWF0"/>
<dbReference type="AlphaFoldDB" id="C5DWF0"/>
<sequence>MTEGSRTPSPPPSLESSVSPFSPPPPTRVAIRQLKSSLKLSRSDSSSIAASSTTSSSSKNVRFAAELTTVKKFDSAAEPISISTESSPQLKPIIPASDDEEGFDDERDELWFNNLTLLPSLLTNKRKIGNNSNKNKKDFLLSRFHLDYDSDSGIEDEDEDEDEYEYEEEDQKHYHHKHEILDKNRPHQFEVVDWQYLQSNVIPFRAADANPFIKKKDNGQLEPQLFDYLQGSNIRLHSLEQINNEFGKVLGLIYVNNLNFEKFIEIKLTFNNWKDIHYVTATYHRSITDKLDEFKFVIDLNVLKYSLQMRNLLYYNPALTTTLCPLDVNLCCRYDVNGETFYDNNNYENYQMKLVVTTQSKKDLDEERAAVATSEAAAANKRNELSTNRGNMFARDFLVTTTLSHSHRPFTSGAKPSEVRRFSEDTDYFNTSPLRHLYHNDTSLLRPAKMNEILLNSEYENDNDMEVPSPIETEGPLDISTNVDVPDARSVSDSTSSYSSVSSPSEDLNLMDNAGYYRYSSANSLSSLELNSDLPINHYTLTDIGMTLRNLADEDTFDDVQSIVTDTGGDVHFNSSSAPRNTSAETLITPGAIHRLVSSNSANSSSSNNNLIGNDSGEVVTQNKMASYPRCSTSVENIKPKDMDYQTFSNSYCFYNCPHN</sequence>
<evidence type="ECO:0000313" key="4">
    <source>
        <dbReference type="Proteomes" id="UP000008536"/>
    </source>
</evidence>
<dbReference type="HOGENOM" id="CLU_014598_0_0_1"/>
<dbReference type="FunCoup" id="C5DWF0">
    <property type="interactions" value="198"/>
</dbReference>
<dbReference type="KEGG" id="zro:ZYRO0D14322g"/>
<dbReference type="GO" id="GO:0000164">
    <property type="term" value="C:protein phosphatase type 1 complex"/>
    <property type="evidence" value="ECO:0007669"/>
    <property type="project" value="TreeGrafter"/>
</dbReference>
<gene>
    <name evidence="3" type="ordered locus">ZYRO0D14322g</name>
</gene>
<dbReference type="Pfam" id="PF03370">
    <property type="entry name" value="CBM_21"/>
    <property type="match status" value="1"/>
</dbReference>
<protein>
    <submittedName>
        <fullName evidence="3">ZYRO0D14322p</fullName>
    </submittedName>
</protein>
<dbReference type="InterPro" id="IPR038175">
    <property type="entry name" value="CBM21_dom_sf"/>
</dbReference>